<dbReference type="eggNOG" id="KOG1216">
    <property type="taxonomic scope" value="Eukaryota"/>
</dbReference>
<accession>K2QI44</accession>
<feature type="compositionally biased region" description="Low complexity" evidence="1">
    <location>
        <begin position="585"/>
        <end position="597"/>
    </location>
</feature>
<evidence type="ECO:0000313" key="3">
    <source>
        <dbReference type="Proteomes" id="UP000007129"/>
    </source>
</evidence>
<feature type="compositionally biased region" description="Basic and acidic residues" evidence="1">
    <location>
        <begin position="662"/>
        <end position="672"/>
    </location>
</feature>
<feature type="compositionally biased region" description="Polar residues" evidence="1">
    <location>
        <begin position="560"/>
        <end position="574"/>
    </location>
</feature>
<evidence type="ECO:0000256" key="1">
    <source>
        <dbReference type="SAM" id="MobiDB-lite"/>
    </source>
</evidence>
<evidence type="ECO:0000313" key="2">
    <source>
        <dbReference type="EMBL" id="EKG09476.1"/>
    </source>
</evidence>
<comment type="caution">
    <text evidence="2">The sequence shown here is derived from an EMBL/GenBank/DDBJ whole genome shotgun (WGS) entry which is preliminary data.</text>
</comment>
<organism evidence="2 3">
    <name type="scientific">Macrophomina phaseolina (strain MS6)</name>
    <name type="common">Charcoal rot fungus</name>
    <dbReference type="NCBI Taxonomy" id="1126212"/>
    <lineage>
        <taxon>Eukaryota</taxon>
        <taxon>Fungi</taxon>
        <taxon>Dikarya</taxon>
        <taxon>Ascomycota</taxon>
        <taxon>Pezizomycotina</taxon>
        <taxon>Dothideomycetes</taxon>
        <taxon>Dothideomycetes incertae sedis</taxon>
        <taxon>Botryosphaeriales</taxon>
        <taxon>Botryosphaeriaceae</taxon>
        <taxon>Macrophomina</taxon>
    </lineage>
</organism>
<name>K2QI44_MACPH</name>
<protein>
    <submittedName>
        <fullName evidence="2">Uncharacterized protein</fullName>
    </submittedName>
</protein>
<feature type="compositionally biased region" description="Polar residues" evidence="1">
    <location>
        <begin position="365"/>
        <end position="380"/>
    </location>
</feature>
<reference evidence="2 3" key="1">
    <citation type="journal article" date="2012" name="BMC Genomics">
        <title>Tools to kill: Genome of one of the most destructive plant pathogenic fungi Macrophomina phaseolina.</title>
        <authorList>
            <person name="Islam M.S."/>
            <person name="Haque M.S."/>
            <person name="Islam M.M."/>
            <person name="Emdad E.M."/>
            <person name="Halim A."/>
            <person name="Hossen Q.M.M."/>
            <person name="Hossain M.Z."/>
            <person name="Ahmed B."/>
            <person name="Rahim S."/>
            <person name="Rahman M.S."/>
            <person name="Alam M.M."/>
            <person name="Hou S."/>
            <person name="Wan X."/>
            <person name="Saito J.A."/>
            <person name="Alam M."/>
        </authorList>
    </citation>
    <scope>NUCLEOTIDE SEQUENCE [LARGE SCALE GENOMIC DNA]</scope>
    <source>
        <strain evidence="2 3">MS6</strain>
    </source>
</reference>
<feature type="compositionally biased region" description="Polar residues" evidence="1">
    <location>
        <begin position="487"/>
        <end position="505"/>
    </location>
</feature>
<feature type="compositionally biased region" description="Basic and acidic residues" evidence="1">
    <location>
        <begin position="347"/>
        <end position="363"/>
    </location>
</feature>
<gene>
    <name evidence="2" type="ORF">MPH_13480</name>
</gene>
<dbReference type="HOGENOM" id="CLU_408854_0_0_1"/>
<sequence>MTSHRSISPVRSVFNNRSIFENRSIVAQENDSVDRLWCAPTLSIPFQQEAKRGIITISLKAGFSEYNIETVVHLRLPVEHLAIDILDDAQTPTLIRHHLTNNKPKCDREIFVLSLCLRAPGIVLIPETEVARLTPQHEHRDQIRAFQRLCKATNILLYIPKHGLQASREAVLQVFTDLATRGELSSLPLERARMYAGCGARQSNADIFNIQDDPPPYQSNPHKTTGKRQREGILQQVFENTLEQLVQERLPAVVKDVLEKDFDVTDLFEDYIAENNPVDEAYQNAEHHIAEKIDEGILELQMVRDEAIAEISNAERDASDRLKEDYYRYEQEDEEVQRLGKEKVAEKLQKQQEAEKQDVRDTQAVRLNTSMPKKSPSTSGDELRFRRRKAPNPASRPSTPTGHLPRPPAAPMTNCPQARDSSTEPKPEIETSEAAADTEPRRLEEPMATFQPAAATPKVALTNSDIQNRNLSTEPDAVSGAPRHEAQPSSTRTTPGPQSPPNRWTPNRMASVEPETSSGASPCGAQAPSAGTTSSPELPLNRWTPFPPFCRLPSEPETKSGASHSNAQPLSTRATPDPELPPNRSPSAESEAESGAPRGEEHPEYCYVSTEADTELSDEYSGASSHHQAQPFSTLRRAMAVPQPVLETDYGEGRLSSTEPDTQTRDLMRSES</sequence>
<feature type="region of interest" description="Disordered" evidence="1">
    <location>
        <begin position="347"/>
        <end position="672"/>
    </location>
</feature>
<dbReference type="InParanoid" id="K2QI44"/>
<dbReference type="EMBL" id="AHHD01000647">
    <property type="protein sequence ID" value="EKG09476.1"/>
    <property type="molecule type" value="Genomic_DNA"/>
</dbReference>
<proteinExistence type="predicted"/>
<dbReference type="VEuPathDB" id="FungiDB:MPH_13480"/>
<dbReference type="AlphaFoldDB" id="K2QI44"/>
<dbReference type="Proteomes" id="UP000007129">
    <property type="component" value="Unassembled WGS sequence"/>
</dbReference>
<feature type="compositionally biased region" description="Polar residues" evidence="1">
    <location>
        <begin position="461"/>
        <end position="473"/>
    </location>
</feature>
<feature type="compositionally biased region" description="Polar residues" evidence="1">
    <location>
        <begin position="622"/>
        <end position="633"/>
    </location>
</feature>